<accession>A0ABR5YV26</accession>
<dbReference type="RefSeq" id="WP_181068614.1">
    <property type="nucleotide sequence ID" value="NZ_JAAMRF010000001.1"/>
</dbReference>
<proteinExistence type="predicted"/>
<evidence type="ECO:0008006" key="3">
    <source>
        <dbReference type="Google" id="ProtNLM"/>
    </source>
</evidence>
<dbReference type="Proteomes" id="UP000786387">
    <property type="component" value="Unassembled WGS sequence"/>
</dbReference>
<evidence type="ECO:0000313" key="1">
    <source>
        <dbReference type="EMBL" id="MBA1271797.1"/>
    </source>
</evidence>
<dbReference type="Gene3D" id="3.40.630.30">
    <property type="match status" value="1"/>
</dbReference>
<name>A0ABR5YV26_9GAMM</name>
<sequence>MAYAEDQARTAGLPALTLFTNEKMHENIAIYTKAGFLETRRMTDNGFNRVYFRKDLG</sequence>
<organism evidence="1 2">
    <name type="scientific">Stutzerimonas azotifigens</name>
    <dbReference type="NCBI Taxonomy" id="291995"/>
    <lineage>
        <taxon>Bacteria</taxon>
        <taxon>Pseudomonadati</taxon>
        <taxon>Pseudomonadota</taxon>
        <taxon>Gammaproteobacteria</taxon>
        <taxon>Pseudomonadales</taxon>
        <taxon>Pseudomonadaceae</taxon>
        <taxon>Stutzerimonas</taxon>
    </lineage>
</organism>
<gene>
    <name evidence="1" type="ORF">G7026_00375</name>
</gene>
<keyword evidence="2" id="KW-1185">Reference proteome</keyword>
<dbReference type="SUPFAM" id="SSF55729">
    <property type="entry name" value="Acyl-CoA N-acyltransferases (Nat)"/>
    <property type="match status" value="1"/>
</dbReference>
<protein>
    <recommendedName>
        <fullName evidence="3">N-acetyltransferase domain-containing protein</fullName>
    </recommendedName>
</protein>
<dbReference type="InterPro" id="IPR016181">
    <property type="entry name" value="Acyl_CoA_acyltransferase"/>
</dbReference>
<dbReference type="EMBL" id="JAAMRF010000001">
    <property type="protein sequence ID" value="MBA1271797.1"/>
    <property type="molecule type" value="Genomic_DNA"/>
</dbReference>
<comment type="caution">
    <text evidence="1">The sequence shown here is derived from an EMBL/GenBank/DDBJ whole genome shotgun (WGS) entry which is preliminary data.</text>
</comment>
<evidence type="ECO:0000313" key="2">
    <source>
        <dbReference type="Proteomes" id="UP000786387"/>
    </source>
</evidence>
<reference evidence="1 2" key="1">
    <citation type="submission" date="2020-02" db="EMBL/GenBank/DDBJ databases">
        <title>Synteny-based analysis reveals conserved mechanism for high triclosan tolerance in Pseudomonas, as well as instances of horizontal transfer.</title>
        <authorList>
            <person name="Mcfarland A.G."/>
            <person name="Bertucci H.K."/>
            <person name="Litmann E."/>
            <person name="Shen J."/>
            <person name="Huttenhower C."/>
            <person name="Hartmann E.M."/>
        </authorList>
    </citation>
    <scope>NUCLEOTIDE SEQUENCE [LARGE SCALE GENOMIC DNA]</scope>
    <source>
        <strain evidence="1 2">115A1</strain>
    </source>
</reference>